<evidence type="ECO:0000256" key="8">
    <source>
        <dbReference type="ARBA" id="ARBA00022801"/>
    </source>
</evidence>
<evidence type="ECO:0000256" key="6">
    <source>
        <dbReference type="ARBA" id="ARBA00022723"/>
    </source>
</evidence>
<evidence type="ECO:0000256" key="4">
    <source>
        <dbReference type="ARBA" id="ARBA00012180"/>
    </source>
</evidence>
<dbReference type="Pfam" id="PF01693">
    <property type="entry name" value="Cauli_VI"/>
    <property type="match status" value="1"/>
</dbReference>
<comment type="catalytic activity">
    <reaction evidence="1 10">
        <text>Endonucleolytic cleavage to 5'-phosphomonoester.</text>
        <dbReference type="EC" id="3.1.26.4"/>
    </reaction>
</comment>
<dbReference type="Proteomes" id="UP000000314">
    <property type="component" value="Chromosome 1"/>
</dbReference>
<dbReference type="EC" id="3.1.26.4" evidence="4 10"/>
<dbReference type="PIRSF" id="PIRSF036852">
    <property type="entry name" value="Ribonuclease_H1_euk"/>
    <property type="match status" value="1"/>
</dbReference>
<dbReference type="InterPro" id="IPR037056">
    <property type="entry name" value="RNase_H1_N_sf"/>
</dbReference>
<dbReference type="InterPro" id="IPR036397">
    <property type="entry name" value="RNaseH_sf"/>
</dbReference>
<dbReference type="EMBL" id="FN392319">
    <property type="protein sequence ID" value="CAY67743.1"/>
    <property type="molecule type" value="Genomic_DNA"/>
</dbReference>
<dbReference type="InterPro" id="IPR050092">
    <property type="entry name" value="RNase_H"/>
</dbReference>
<dbReference type="GeneID" id="8196628"/>
<evidence type="ECO:0000313" key="13">
    <source>
        <dbReference type="EMBL" id="CAY67743.1"/>
    </source>
</evidence>
<dbReference type="HOGENOM" id="CLU_030894_0_2_1"/>
<dbReference type="InterPro" id="IPR002156">
    <property type="entry name" value="RNaseH_domain"/>
</dbReference>
<dbReference type="GO" id="GO:0003676">
    <property type="term" value="F:nucleic acid binding"/>
    <property type="evidence" value="ECO:0007669"/>
    <property type="project" value="UniProtKB-UniRule"/>
</dbReference>
<name>C4QWX0_KOMPG</name>
<evidence type="ECO:0000256" key="3">
    <source>
        <dbReference type="ARBA" id="ARBA00005300"/>
    </source>
</evidence>
<dbReference type="SUPFAM" id="SSF53098">
    <property type="entry name" value="Ribonuclease H-like"/>
    <property type="match status" value="1"/>
</dbReference>
<dbReference type="SUPFAM" id="SSF55658">
    <property type="entry name" value="L9 N-domain-like"/>
    <property type="match status" value="1"/>
</dbReference>
<dbReference type="GO" id="GO:0000287">
    <property type="term" value="F:magnesium ion binding"/>
    <property type="evidence" value="ECO:0007669"/>
    <property type="project" value="UniProtKB-UniRule"/>
</dbReference>
<dbReference type="PROSITE" id="PS50879">
    <property type="entry name" value="RNASE_H_1"/>
    <property type="match status" value="1"/>
</dbReference>
<dbReference type="GO" id="GO:0043137">
    <property type="term" value="P:DNA replication, removal of RNA primer"/>
    <property type="evidence" value="ECO:0007669"/>
    <property type="project" value="TreeGrafter"/>
</dbReference>
<dbReference type="AlphaFoldDB" id="C4QWX0"/>
<organism evidence="13 14">
    <name type="scientific">Komagataella phaffii (strain GS115 / ATCC 20864)</name>
    <name type="common">Yeast</name>
    <name type="synonym">Pichia pastoris</name>
    <dbReference type="NCBI Taxonomy" id="644223"/>
    <lineage>
        <taxon>Eukaryota</taxon>
        <taxon>Fungi</taxon>
        <taxon>Dikarya</taxon>
        <taxon>Ascomycota</taxon>
        <taxon>Saccharomycotina</taxon>
        <taxon>Pichiomycetes</taxon>
        <taxon>Pichiales</taxon>
        <taxon>Pichiaceae</taxon>
        <taxon>Komagataella</taxon>
    </lineage>
</organism>
<dbReference type="FunFam" id="3.40.970.10:FF:000001">
    <property type="entry name" value="Ribonuclease H1"/>
    <property type="match status" value="1"/>
</dbReference>
<feature type="region of interest" description="Disordered" evidence="11">
    <location>
        <begin position="55"/>
        <end position="74"/>
    </location>
</feature>
<dbReference type="InterPro" id="IPR017067">
    <property type="entry name" value="RNase_H1_euk"/>
</dbReference>
<keyword evidence="8 10" id="KW-0378">Hydrolase</keyword>
<keyword evidence="5 10" id="KW-0540">Nuclease</keyword>
<dbReference type="InterPro" id="IPR009027">
    <property type="entry name" value="Ribosomal_bL9/RNase_H1_N"/>
</dbReference>
<dbReference type="Gene3D" id="3.30.420.10">
    <property type="entry name" value="Ribonuclease H-like superfamily/Ribonuclease H"/>
    <property type="match status" value="1"/>
</dbReference>
<dbReference type="OMA" id="IRSMTEW"/>
<dbReference type="STRING" id="644223.C4QWX0"/>
<dbReference type="OrthoDB" id="407198at2759"/>
<keyword evidence="6 10" id="KW-0479">Metal-binding</keyword>
<dbReference type="GO" id="GO:0004523">
    <property type="term" value="F:RNA-DNA hybrid ribonuclease activity"/>
    <property type="evidence" value="ECO:0007669"/>
    <property type="project" value="UniProtKB-UniRule"/>
</dbReference>
<reference evidence="13 14" key="1">
    <citation type="journal article" date="2009" name="Nat. Biotechnol.">
        <title>Genome sequence of the recombinant protein production host Pichia pastoris.</title>
        <authorList>
            <person name="De Schutter K."/>
            <person name="Lin Y.C."/>
            <person name="Tiels P."/>
            <person name="Van Hecke A."/>
            <person name="Glinka S."/>
            <person name="Weber-Lehmann J."/>
            <person name="Rouze P."/>
            <person name="Van de Peer Y."/>
            <person name="Callewaert N."/>
        </authorList>
    </citation>
    <scope>NUCLEOTIDE SEQUENCE [LARGE SCALE GENOMIC DNA]</scope>
    <source>
        <strain evidence="14">GS115 / ATCC 20864</strain>
    </source>
</reference>
<dbReference type="Gene3D" id="3.40.970.10">
    <property type="entry name" value="Ribonuclease H1, N-terminal domain"/>
    <property type="match status" value="1"/>
</dbReference>
<dbReference type="eggNOG" id="KOG3752">
    <property type="taxonomic scope" value="Eukaryota"/>
</dbReference>
<dbReference type="InterPro" id="IPR011320">
    <property type="entry name" value="RNase_H1_N"/>
</dbReference>
<keyword evidence="7 10" id="KW-0255">Endonuclease</keyword>
<evidence type="ECO:0000256" key="9">
    <source>
        <dbReference type="ARBA" id="ARBA00022842"/>
    </source>
</evidence>
<comment type="similarity">
    <text evidence="3 10">Belongs to the RNase H family.</text>
</comment>
<dbReference type="CDD" id="cd09280">
    <property type="entry name" value="RNase_HI_eukaryote_like"/>
    <property type="match status" value="1"/>
</dbReference>
<evidence type="ECO:0000256" key="1">
    <source>
        <dbReference type="ARBA" id="ARBA00000077"/>
    </source>
</evidence>
<evidence type="ECO:0000256" key="2">
    <source>
        <dbReference type="ARBA" id="ARBA00001946"/>
    </source>
</evidence>
<keyword evidence="14" id="KW-1185">Reference proteome</keyword>
<gene>
    <name evidence="13" type="ordered locus">PAS_chr1-1_0366</name>
</gene>
<feature type="domain" description="RNase H type-1" evidence="12">
    <location>
        <begin position="113"/>
        <end position="272"/>
    </location>
</feature>
<evidence type="ECO:0000259" key="12">
    <source>
        <dbReference type="PROSITE" id="PS50879"/>
    </source>
</evidence>
<comment type="cofactor">
    <cofactor evidence="2 10">
        <name>Mg(2+)</name>
        <dbReference type="ChEBI" id="CHEBI:18420"/>
    </cofactor>
</comment>
<dbReference type="InterPro" id="IPR012337">
    <property type="entry name" value="RNaseH-like_sf"/>
</dbReference>
<dbReference type="RefSeq" id="XP_002490024.1">
    <property type="nucleotide sequence ID" value="XM_002489979.1"/>
</dbReference>
<keyword evidence="9 10" id="KW-0460">Magnesium</keyword>
<dbReference type="Pfam" id="PF00075">
    <property type="entry name" value="RNase_H"/>
    <property type="match status" value="1"/>
</dbReference>
<comment type="function">
    <text evidence="10">Endonuclease that specifically degrades the RNA of RNA-DNA hybrids.</text>
</comment>
<accession>C4QWX0</accession>
<evidence type="ECO:0000256" key="7">
    <source>
        <dbReference type="ARBA" id="ARBA00022759"/>
    </source>
</evidence>
<evidence type="ECO:0000313" key="14">
    <source>
        <dbReference type="Proteomes" id="UP000000314"/>
    </source>
</evidence>
<evidence type="ECO:0000256" key="5">
    <source>
        <dbReference type="ARBA" id="ARBA00022722"/>
    </source>
</evidence>
<dbReference type="InParanoid" id="C4QWX0"/>
<dbReference type="KEGG" id="ppa:PAS_chr1-1_0366"/>
<evidence type="ECO:0000256" key="11">
    <source>
        <dbReference type="SAM" id="MobiDB-lite"/>
    </source>
</evidence>
<dbReference type="FunCoup" id="C4QWX0">
    <property type="interactions" value="260"/>
</dbReference>
<dbReference type="SMR" id="C4QWX0"/>
<dbReference type="PANTHER" id="PTHR10642">
    <property type="entry name" value="RIBONUCLEASE H1"/>
    <property type="match status" value="1"/>
</dbReference>
<evidence type="ECO:0000256" key="10">
    <source>
        <dbReference type="PIRNR" id="PIRNR036852"/>
    </source>
</evidence>
<protein>
    <recommendedName>
        <fullName evidence="4 10">Ribonuclease H</fullName>
        <shortName evidence="10">RNase H</shortName>
        <ecNumber evidence="4 10">3.1.26.4</ecNumber>
    </recommendedName>
</protein>
<proteinExistence type="inferred from homology"/>
<dbReference type="PANTHER" id="PTHR10642:SF26">
    <property type="entry name" value="RIBONUCLEASE H1"/>
    <property type="match status" value="1"/>
</dbReference>
<sequence length="274" mass="30485">MSRKAYYYAVRKGQNIGIYHSWNDCQRQVSGYSNAEFKKFSSAAEAQDYLNQSSIDKTASSRNSSTHSLPFTSTNRLLTSNSGVSKVTKPINHGVATNHGPLLNRELISDELCFNHEIIYTDGATRGNGKFGAKGGYGVFFKENDLRNISKPLTGVQTNQRAELSAVRDALIIIEKDLASGSKKHYTIRTDSRYTINSITKWVTKWKQNDWRTATGPVQNRDLIEPCTNLIESVNSKYKELGMPPLNIEYVKGHSGDYGNEMADKLATAGADRA</sequence>